<dbReference type="Gene3D" id="3.60.40.10">
    <property type="entry name" value="PPM-type phosphatase domain"/>
    <property type="match status" value="2"/>
</dbReference>
<gene>
    <name evidence="2" type="ORF">FH972_006664</name>
</gene>
<accession>A0A5N6QVE6</accession>
<dbReference type="InterPro" id="IPR001932">
    <property type="entry name" value="PPM-type_phosphatase-like_dom"/>
</dbReference>
<dbReference type="PROSITE" id="PS51746">
    <property type="entry name" value="PPM_2"/>
    <property type="match status" value="1"/>
</dbReference>
<dbReference type="SUPFAM" id="SSF81606">
    <property type="entry name" value="PP2C-like"/>
    <property type="match status" value="1"/>
</dbReference>
<protein>
    <recommendedName>
        <fullName evidence="1">PPM-type phosphatase domain-containing protein</fullName>
    </recommendedName>
</protein>
<name>A0A5N6QVE6_9ROSI</name>
<dbReference type="PANTHER" id="PTHR47992">
    <property type="entry name" value="PROTEIN PHOSPHATASE"/>
    <property type="match status" value="1"/>
</dbReference>
<dbReference type="Proteomes" id="UP000327013">
    <property type="component" value="Chromosome 2"/>
</dbReference>
<dbReference type="AlphaFoldDB" id="A0A5N6QVE6"/>
<dbReference type="InterPro" id="IPR015655">
    <property type="entry name" value="PP2C"/>
</dbReference>
<dbReference type="SMART" id="SM00332">
    <property type="entry name" value="PP2Cc"/>
    <property type="match status" value="1"/>
</dbReference>
<evidence type="ECO:0000313" key="3">
    <source>
        <dbReference type="Proteomes" id="UP000327013"/>
    </source>
</evidence>
<dbReference type="EMBL" id="CM017322">
    <property type="protein sequence ID" value="KAE8010280.1"/>
    <property type="molecule type" value="Genomic_DNA"/>
</dbReference>
<evidence type="ECO:0000259" key="1">
    <source>
        <dbReference type="PROSITE" id="PS51746"/>
    </source>
</evidence>
<reference evidence="2 3" key="1">
    <citation type="submission" date="2019-06" db="EMBL/GenBank/DDBJ databases">
        <title>A chromosomal-level reference genome of Carpinus fangiana (Coryloideae, Betulaceae).</title>
        <authorList>
            <person name="Yang X."/>
            <person name="Wang Z."/>
            <person name="Zhang L."/>
            <person name="Hao G."/>
            <person name="Liu J."/>
            <person name="Yang Y."/>
        </authorList>
    </citation>
    <scope>NUCLEOTIDE SEQUENCE [LARGE SCALE GENOMIC DNA]</scope>
    <source>
        <strain evidence="2">Cfa_2016G</strain>
        <tissue evidence="2">Leaf</tissue>
    </source>
</reference>
<proteinExistence type="predicted"/>
<dbReference type="GO" id="GO:0004722">
    <property type="term" value="F:protein serine/threonine phosphatase activity"/>
    <property type="evidence" value="ECO:0007669"/>
    <property type="project" value="InterPro"/>
</dbReference>
<dbReference type="OrthoDB" id="10264738at2759"/>
<feature type="domain" description="PPM-type phosphatase" evidence="1">
    <location>
        <begin position="60"/>
        <end position="323"/>
    </location>
</feature>
<evidence type="ECO:0000313" key="2">
    <source>
        <dbReference type="EMBL" id="KAE8010280.1"/>
    </source>
</evidence>
<dbReference type="InterPro" id="IPR036457">
    <property type="entry name" value="PPM-type-like_dom_sf"/>
</dbReference>
<sequence>MGHLSSMFNGLARSFSFKKGRNSGKCSGREAAEAMAKEAKKNGLLLRTSGTVNVGGSNNFASVFSKKGQKGVNQDCCIVWEEFGCQEDMIFCGIFDGHGSWGHFVAKMVRESMPPCLLCNWQETVAQTPLDPECDLESDKKHHWFNTWKHSYLKTCAAIDQELEQHRKIDTFNSGTTALTIVRQIKSLVEEGVPQEAERIIQCKGRVFSLDDEPGVHRVWLPDEESPGLAMSRAFGDYCVKGFGLISVPEVTQRNITGRDQFVVLATDGVWDVVSNQEAVQIVSSTPDRTASAKRLVECAARAWKRKRRAIAMDDISAICLFFHSSPSSLQIHPVITPHQ</sequence>
<dbReference type="Pfam" id="PF00481">
    <property type="entry name" value="PP2C"/>
    <property type="match status" value="1"/>
</dbReference>
<dbReference type="CDD" id="cd00143">
    <property type="entry name" value="PP2Cc"/>
    <property type="match status" value="1"/>
</dbReference>
<organism evidence="2 3">
    <name type="scientific">Carpinus fangiana</name>
    <dbReference type="NCBI Taxonomy" id="176857"/>
    <lineage>
        <taxon>Eukaryota</taxon>
        <taxon>Viridiplantae</taxon>
        <taxon>Streptophyta</taxon>
        <taxon>Embryophyta</taxon>
        <taxon>Tracheophyta</taxon>
        <taxon>Spermatophyta</taxon>
        <taxon>Magnoliopsida</taxon>
        <taxon>eudicotyledons</taxon>
        <taxon>Gunneridae</taxon>
        <taxon>Pentapetalae</taxon>
        <taxon>rosids</taxon>
        <taxon>fabids</taxon>
        <taxon>Fagales</taxon>
        <taxon>Betulaceae</taxon>
        <taxon>Carpinus</taxon>
    </lineage>
</organism>
<keyword evidence="3" id="KW-1185">Reference proteome</keyword>